<dbReference type="InterPro" id="IPR003000">
    <property type="entry name" value="Sirtuin"/>
</dbReference>
<evidence type="ECO:0000256" key="1">
    <source>
        <dbReference type="ARBA" id="ARBA00004173"/>
    </source>
</evidence>
<dbReference type="Proteomes" id="UP000886653">
    <property type="component" value="Unassembled WGS sequence"/>
</dbReference>
<evidence type="ECO:0000313" key="8">
    <source>
        <dbReference type="Proteomes" id="UP000886653"/>
    </source>
</evidence>
<evidence type="ECO:0000256" key="5">
    <source>
        <dbReference type="PROSITE-ProRule" id="PRU00236"/>
    </source>
</evidence>
<dbReference type="GO" id="GO:0046872">
    <property type="term" value="F:metal ion binding"/>
    <property type="evidence" value="ECO:0007669"/>
    <property type="project" value="UniProtKB-KW"/>
</dbReference>
<dbReference type="OrthoDB" id="424302at2759"/>
<comment type="subcellular location">
    <subcellularLocation>
        <location evidence="1">Mitochondrion</location>
    </subcellularLocation>
</comment>
<dbReference type="GO" id="GO:0017136">
    <property type="term" value="F:histone deacetylase activity, NAD-dependent"/>
    <property type="evidence" value="ECO:0007669"/>
    <property type="project" value="TreeGrafter"/>
</dbReference>
<feature type="active site" description="Proton acceptor" evidence="5">
    <location>
        <position position="156"/>
    </location>
</feature>
<protein>
    <recommendedName>
        <fullName evidence="6">Deacetylase sirtuin-type domain-containing protein</fullName>
    </recommendedName>
</protein>
<organism evidence="7 8">
    <name type="scientific">Cronartium quercuum f. sp. fusiforme G11</name>
    <dbReference type="NCBI Taxonomy" id="708437"/>
    <lineage>
        <taxon>Eukaryota</taxon>
        <taxon>Fungi</taxon>
        <taxon>Dikarya</taxon>
        <taxon>Basidiomycota</taxon>
        <taxon>Pucciniomycotina</taxon>
        <taxon>Pucciniomycetes</taxon>
        <taxon>Pucciniales</taxon>
        <taxon>Coleosporiaceae</taxon>
        <taxon>Cronartium</taxon>
    </lineage>
</organism>
<proteinExistence type="inferred from homology"/>
<comment type="caution">
    <text evidence="7">The sequence shown here is derived from an EMBL/GenBank/DDBJ whole genome shotgun (WGS) entry which is preliminary data.</text>
</comment>
<dbReference type="AlphaFoldDB" id="A0A9P6N9G4"/>
<feature type="binding site" evidence="5">
    <location>
        <position position="167"/>
    </location>
    <ligand>
        <name>Zn(2+)</name>
        <dbReference type="ChEBI" id="CHEBI:29105"/>
    </ligand>
</feature>
<dbReference type="GO" id="GO:0005739">
    <property type="term" value="C:mitochondrion"/>
    <property type="evidence" value="ECO:0007669"/>
    <property type="project" value="UniProtKB-SubCell"/>
</dbReference>
<dbReference type="GO" id="GO:0070403">
    <property type="term" value="F:NAD+ binding"/>
    <property type="evidence" value="ECO:0007669"/>
    <property type="project" value="InterPro"/>
</dbReference>
<evidence type="ECO:0000313" key="7">
    <source>
        <dbReference type="EMBL" id="KAG0139681.1"/>
    </source>
</evidence>
<dbReference type="PROSITE" id="PS50305">
    <property type="entry name" value="SIRTUIN"/>
    <property type="match status" value="1"/>
</dbReference>
<dbReference type="InterPro" id="IPR026590">
    <property type="entry name" value="Ssirtuin_cat_dom"/>
</dbReference>
<evidence type="ECO:0000256" key="4">
    <source>
        <dbReference type="ARBA" id="ARBA00023027"/>
    </source>
</evidence>
<evidence type="ECO:0000259" key="6">
    <source>
        <dbReference type="PROSITE" id="PS50305"/>
    </source>
</evidence>
<dbReference type="Gene3D" id="3.40.50.1220">
    <property type="entry name" value="TPP-binding domain"/>
    <property type="match status" value="1"/>
</dbReference>
<gene>
    <name evidence="7" type="ORF">CROQUDRAFT_666143</name>
</gene>
<feature type="binding site" evidence="5">
    <location>
        <position position="164"/>
    </location>
    <ligand>
        <name>Zn(2+)</name>
        <dbReference type="ChEBI" id="CHEBI:29105"/>
    </ligand>
</feature>
<sequence>MGRISMPQLANLSAHERVAPTITNLTKATDKLHWFFSQVAGPNCVAITGAGISVDSGIRAYRGENGSYSINKNHRPIFYHEFEKSETFRKRYWARSYLGYPTVRIAEPNIGHYALATLMKMGYVKQIITQNVDRLHHRALDDPEPFLGYHHILELHGTLRHVHCLDCGELLDRNLIQEELSNFNPDWADYSDTLAILGQEIKTNPDGDVDLIDKLYESFRLPTCPNCLCGTLKPSVIFFGEGLNKETKSKSEEIINQASSLIVIGSSLTTYSAFRLLKLFKDRSINLPLGLVNLGRCRGDSNVDWKLEVGISDLLRETNIKLLSNC</sequence>
<feature type="domain" description="Deacetylase sirtuin-type" evidence="6">
    <location>
        <begin position="21"/>
        <end position="326"/>
    </location>
</feature>
<dbReference type="EMBL" id="MU167541">
    <property type="protein sequence ID" value="KAG0139681.1"/>
    <property type="molecule type" value="Genomic_DNA"/>
</dbReference>
<keyword evidence="8" id="KW-1185">Reference proteome</keyword>
<accession>A0A9P6N9G4</accession>
<keyword evidence="5" id="KW-0479">Metal-binding</keyword>
<dbReference type="InterPro" id="IPR050134">
    <property type="entry name" value="NAD-dep_sirtuin_deacylases"/>
</dbReference>
<feature type="binding site" evidence="5">
    <location>
        <position position="229"/>
    </location>
    <ligand>
        <name>Zn(2+)</name>
        <dbReference type="ChEBI" id="CHEBI:29105"/>
    </ligand>
</feature>
<dbReference type="InterPro" id="IPR029035">
    <property type="entry name" value="DHS-like_NAD/FAD-binding_dom"/>
</dbReference>
<feature type="binding site" evidence="5">
    <location>
        <position position="224"/>
    </location>
    <ligand>
        <name>Zn(2+)</name>
        <dbReference type="ChEBI" id="CHEBI:29105"/>
    </ligand>
</feature>
<dbReference type="PANTHER" id="PTHR11085:SF10">
    <property type="entry name" value="NAD-DEPENDENT PROTEIN DEACYLASE SIRTUIN-5, MITOCHONDRIAL-RELATED"/>
    <property type="match status" value="1"/>
</dbReference>
<reference evidence="7" key="1">
    <citation type="submission" date="2013-11" db="EMBL/GenBank/DDBJ databases">
        <title>Genome sequence of the fusiform rust pathogen reveals effectors for host alternation and coevolution with pine.</title>
        <authorList>
            <consortium name="DOE Joint Genome Institute"/>
            <person name="Smith K."/>
            <person name="Pendleton A."/>
            <person name="Kubisiak T."/>
            <person name="Anderson C."/>
            <person name="Salamov A."/>
            <person name="Aerts A."/>
            <person name="Riley R."/>
            <person name="Clum A."/>
            <person name="Lindquist E."/>
            <person name="Ence D."/>
            <person name="Campbell M."/>
            <person name="Kronenberg Z."/>
            <person name="Feau N."/>
            <person name="Dhillon B."/>
            <person name="Hamelin R."/>
            <person name="Burleigh J."/>
            <person name="Smith J."/>
            <person name="Yandell M."/>
            <person name="Nelson C."/>
            <person name="Grigoriev I."/>
            <person name="Davis J."/>
        </authorList>
    </citation>
    <scope>NUCLEOTIDE SEQUENCE</scope>
    <source>
        <strain evidence="7">G11</strain>
    </source>
</reference>
<name>A0A9P6N9G4_9BASI</name>
<comment type="similarity">
    <text evidence="2">Belongs to the sirtuin family. Class I subfamily.</text>
</comment>
<dbReference type="Gene3D" id="3.30.1600.10">
    <property type="entry name" value="SIR2/SIRT2 'Small Domain"/>
    <property type="match status" value="1"/>
</dbReference>
<keyword evidence="4" id="KW-0520">NAD</keyword>
<dbReference type="InterPro" id="IPR026591">
    <property type="entry name" value="Sirtuin_cat_small_dom_sf"/>
</dbReference>
<evidence type="ECO:0000256" key="3">
    <source>
        <dbReference type="ARBA" id="ARBA00022679"/>
    </source>
</evidence>
<keyword evidence="5" id="KW-0862">Zinc</keyword>
<keyword evidence="3" id="KW-0808">Transferase</keyword>
<dbReference type="Pfam" id="PF02146">
    <property type="entry name" value="SIR2"/>
    <property type="match status" value="1"/>
</dbReference>
<evidence type="ECO:0000256" key="2">
    <source>
        <dbReference type="ARBA" id="ARBA00006924"/>
    </source>
</evidence>
<dbReference type="SUPFAM" id="SSF52467">
    <property type="entry name" value="DHS-like NAD/FAD-binding domain"/>
    <property type="match status" value="1"/>
</dbReference>
<dbReference type="PANTHER" id="PTHR11085">
    <property type="entry name" value="NAD-DEPENDENT PROTEIN DEACYLASE SIRTUIN-5, MITOCHONDRIAL-RELATED"/>
    <property type="match status" value="1"/>
</dbReference>